<protein>
    <recommendedName>
        <fullName evidence="1">Beta-lactamase-related domain-containing protein</fullName>
    </recommendedName>
</protein>
<name>A0A0F9W1E4_9ZZZZ</name>
<gene>
    <name evidence="2" type="ORF">LCGC14_0070400</name>
</gene>
<organism evidence="2">
    <name type="scientific">marine sediment metagenome</name>
    <dbReference type="NCBI Taxonomy" id="412755"/>
    <lineage>
        <taxon>unclassified sequences</taxon>
        <taxon>metagenomes</taxon>
        <taxon>ecological metagenomes</taxon>
    </lineage>
</organism>
<evidence type="ECO:0000259" key="1">
    <source>
        <dbReference type="Pfam" id="PF00144"/>
    </source>
</evidence>
<reference evidence="2" key="1">
    <citation type="journal article" date="2015" name="Nature">
        <title>Complex archaea that bridge the gap between prokaryotes and eukaryotes.</title>
        <authorList>
            <person name="Spang A."/>
            <person name="Saw J.H."/>
            <person name="Jorgensen S.L."/>
            <person name="Zaremba-Niedzwiedzka K."/>
            <person name="Martijn J."/>
            <person name="Lind A.E."/>
            <person name="van Eijk R."/>
            <person name="Schleper C."/>
            <person name="Guy L."/>
            <person name="Ettema T.J."/>
        </authorList>
    </citation>
    <scope>NUCLEOTIDE SEQUENCE</scope>
</reference>
<dbReference type="Pfam" id="PF00144">
    <property type="entry name" value="Beta-lactamase"/>
    <property type="match status" value="1"/>
</dbReference>
<dbReference type="InterPro" id="IPR001466">
    <property type="entry name" value="Beta-lactam-related"/>
</dbReference>
<accession>A0A0F9W1E4</accession>
<dbReference type="InterPro" id="IPR050491">
    <property type="entry name" value="AmpC-like"/>
</dbReference>
<sequence length="401" mass="44501">MIVKKISQFILFAMLVGTTCAQTNDSNAEQLTSELKKISADGSLVGFSVAIVNEEGTLYESGFGFADKKANIKYTEKALQNIGSISKTFIGVALLKAQELGKLNLDDDINDYLPFKVMHPKFKNTPITIRQLASHTSGIKDPAEYESKGYVLKEAENGDAKVNGNFRSPDEMMSLGDYLEAILSEDGKWYKKKTFSKYSPGGMFNYSNIGAGLAAYVLEQATGESFPEFTQKYIFDPLEMTSSGWSFDTIDFSMHSKLYADQDTELAFYKLVNYPDGGLISSAHDLAKYLSEIIKGYAGKGAMLSAESYRALFTPQLTDENHKDRSDSEYNDEYNMGVFMGMSSKGQIGHTGGDPSVVTHMFFNEKTKIGKLLLVNTELDKQSVQEFIAIWRALIAHENEL</sequence>
<dbReference type="SUPFAM" id="SSF56601">
    <property type="entry name" value="beta-lactamase/transpeptidase-like"/>
    <property type="match status" value="1"/>
</dbReference>
<dbReference type="EMBL" id="LAZR01000017">
    <property type="protein sequence ID" value="KKO06028.1"/>
    <property type="molecule type" value="Genomic_DNA"/>
</dbReference>
<dbReference type="PANTHER" id="PTHR46825">
    <property type="entry name" value="D-ALANYL-D-ALANINE-CARBOXYPEPTIDASE/ENDOPEPTIDASE AMPH"/>
    <property type="match status" value="1"/>
</dbReference>
<dbReference type="Gene3D" id="3.40.710.10">
    <property type="entry name" value="DD-peptidase/beta-lactamase superfamily"/>
    <property type="match status" value="1"/>
</dbReference>
<comment type="caution">
    <text evidence="2">The sequence shown here is derived from an EMBL/GenBank/DDBJ whole genome shotgun (WGS) entry which is preliminary data.</text>
</comment>
<evidence type="ECO:0000313" key="2">
    <source>
        <dbReference type="EMBL" id="KKO06028.1"/>
    </source>
</evidence>
<dbReference type="InterPro" id="IPR012338">
    <property type="entry name" value="Beta-lactam/transpept-like"/>
</dbReference>
<proteinExistence type="predicted"/>
<dbReference type="AlphaFoldDB" id="A0A0F9W1E4"/>
<feature type="domain" description="Beta-lactamase-related" evidence="1">
    <location>
        <begin position="36"/>
        <end position="380"/>
    </location>
</feature>
<dbReference type="PANTHER" id="PTHR46825:SF9">
    <property type="entry name" value="BETA-LACTAMASE-RELATED DOMAIN-CONTAINING PROTEIN"/>
    <property type="match status" value="1"/>
</dbReference>